<feature type="domain" description="ABC3 transporter permease C-terminal" evidence="7">
    <location>
        <begin position="669"/>
        <end position="780"/>
    </location>
</feature>
<dbReference type="Pfam" id="PF02687">
    <property type="entry name" value="FtsX"/>
    <property type="match status" value="2"/>
</dbReference>
<evidence type="ECO:0000256" key="1">
    <source>
        <dbReference type="ARBA" id="ARBA00004651"/>
    </source>
</evidence>
<dbReference type="InterPro" id="IPR003838">
    <property type="entry name" value="ABC3_permease_C"/>
</dbReference>
<evidence type="ECO:0000256" key="2">
    <source>
        <dbReference type="ARBA" id="ARBA00022475"/>
    </source>
</evidence>
<protein>
    <submittedName>
        <fullName evidence="9">ABC transporter permease</fullName>
    </submittedName>
</protein>
<feature type="transmembrane region" description="Helical" evidence="6">
    <location>
        <begin position="337"/>
        <end position="356"/>
    </location>
</feature>
<evidence type="ECO:0000256" key="6">
    <source>
        <dbReference type="SAM" id="Phobius"/>
    </source>
</evidence>
<accession>A0ABQ3IBV2</accession>
<evidence type="ECO:0000256" key="3">
    <source>
        <dbReference type="ARBA" id="ARBA00022692"/>
    </source>
</evidence>
<feature type="domain" description="MacB-like periplasmic core" evidence="8">
    <location>
        <begin position="449"/>
        <end position="590"/>
    </location>
</feature>
<evidence type="ECO:0000256" key="4">
    <source>
        <dbReference type="ARBA" id="ARBA00022989"/>
    </source>
</evidence>
<feature type="domain" description="MacB-like periplasmic core" evidence="8">
    <location>
        <begin position="23"/>
        <end position="238"/>
    </location>
</feature>
<keyword evidence="4 6" id="KW-1133">Transmembrane helix</keyword>
<feature type="transmembrane region" description="Helical" evidence="6">
    <location>
        <begin position="20"/>
        <end position="43"/>
    </location>
</feature>
<dbReference type="Proteomes" id="UP000658258">
    <property type="component" value="Unassembled WGS sequence"/>
</dbReference>
<dbReference type="Pfam" id="PF12704">
    <property type="entry name" value="MacB_PCD"/>
    <property type="match status" value="2"/>
</dbReference>
<evidence type="ECO:0000313" key="10">
    <source>
        <dbReference type="Proteomes" id="UP000658258"/>
    </source>
</evidence>
<evidence type="ECO:0000313" key="9">
    <source>
        <dbReference type="EMBL" id="GHE72905.1"/>
    </source>
</evidence>
<name>A0ABQ3IBV2_9BACT</name>
<keyword evidence="3 6" id="KW-0812">Transmembrane</keyword>
<feature type="domain" description="ABC3 transporter permease C-terminal" evidence="7">
    <location>
        <begin position="288"/>
        <end position="399"/>
    </location>
</feature>
<keyword evidence="5 6" id="KW-0472">Membrane</keyword>
<dbReference type="PANTHER" id="PTHR30572:SF18">
    <property type="entry name" value="ABC-TYPE MACROLIDE FAMILY EXPORT SYSTEM PERMEASE COMPONENT 2"/>
    <property type="match status" value="1"/>
</dbReference>
<evidence type="ECO:0000259" key="8">
    <source>
        <dbReference type="Pfam" id="PF12704"/>
    </source>
</evidence>
<dbReference type="InterPro" id="IPR050250">
    <property type="entry name" value="Macrolide_Exporter_MacB"/>
</dbReference>
<feature type="transmembrane region" description="Helical" evidence="6">
    <location>
        <begin position="420"/>
        <end position="443"/>
    </location>
</feature>
<gene>
    <name evidence="9" type="ORF">GCM10011340_31710</name>
</gene>
<comment type="caution">
    <text evidence="9">The sequence shown here is derived from an EMBL/GenBank/DDBJ whole genome shotgun (WGS) entry which is preliminary data.</text>
</comment>
<feature type="transmembrane region" description="Helical" evidence="6">
    <location>
        <begin position="282"/>
        <end position="302"/>
    </location>
</feature>
<sequence>MNKLTQFLKSGIKSLKRERYYALLNILGLGLGIFCFLLTSLYVKDELTHDKWHKNAENIYKPQRTLETPTGSMTLQPAFPLGEALVKESPGVKEAVNISYSQIAKYTVKGEEFDTKLLHNTTGSLFKIFDFDLAIGDPQKALSVPDGVVISHELAERHFRNENPMGEIIEIENHGNYRVTGVLKPIPGNSHLQFDLLIPIDFTKGHYVNIEGNWRFGMGVQYLLVEEGYDLEKLEEDASEIMRKNTGDDVALTFSFGKFSELYLSGETSRPIGGMFGGQEKYIVIFSVVGTLMLLVASFNYINLTTSRSFARAKDFAIRKVVGASRSRLVANQLGETFFVALLALTVAIIGIELVLPGFNELIDKRLSLDIVSDPSALALLIGVLLLVVVISGLYPALIGSRFHLSRILKGNLPNSKGSIVRKALIVIQFTICTGVLASALIIRFQAHHMINMDLGYNSQNILSIEMRTGGMYNNREVFRNELARSTAIEMVSAGPIPKTSSVMIIELGEGENRRNEIFTIGNAEKNFLEIAGLELLAGDTFSSLPEASLNNGVIINKTAVEALGFSPKGAIGEKIKGTDLRIVGVVKDFHISATKSKIKPLMISYKPDQVFNTLLRYKAGNQDEVIAYAESVWKDLGASEPMGYDIIENYFDDAFKSEEALISIFNGLTIMLITVAGLGLFALAVFESQIREKELCIRKVLGAGLWDLLKNLNLRFVLLIALAMVIAVPVTQYLIKGWLEGFPYRINSTNLYFVLSSGVVLLLAIAMLTLQGVNSVRKNPAEVLRNE</sequence>
<comment type="subcellular location">
    <subcellularLocation>
        <location evidence="1">Cell membrane</location>
        <topology evidence="1">Multi-pass membrane protein</topology>
    </subcellularLocation>
</comment>
<feature type="transmembrane region" description="Helical" evidence="6">
    <location>
        <begin position="376"/>
        <end position="399"/>
    </location>
</feature>
<proteinExistence type="predicted"/>
<evidence type="ECO:0000259" key="7">
    <source>
        <dbReference type="Pfam" id="PF02687"/>
    </source>
</evidence>
<reference evidence="10" key="1">
    <citation type="journal article" date="2019" name="Int. J. Syst. Evol. Microbiol.">
        <title>The Global Catalogue of Microorganisms (GCM) 10K type strain sequencing project: providing services to taxonomists for standard genome sequencing and annotation.</title>
        <authorList>
            <consortium name="The Broad Institute Genomics Platform"/>
            <consortium name="The Broad Institute Genome Sequencing Center for Infectious Disease"/>
            <person name="Wu L."/>
            <person name="Ma J."/>
        </authorList>
    </citation>
    <scope>NUCLEOTIDE SEQUENCE [LARGE SCALE GENOMIC DNA]</scope>
    <source>
        <strain evidence="10">CGMCC 1.15111</strain>
    </source>
</reference>
<dbReference type="PANTHER" id="PTHR30572">
    <property type="entry name" value="MEMBRANE COMPONENT OF TRANSPORTER-RELATED"/>
    <property type="match status" value="1"/>
</dbReference>
<evidence type="ECO:0000256" key="5">
    <source>
        <dbReference type="ARBA" id="ARBA00023136"/>
    </source>
</evidence>
<dbReference type="InterPro" id="IPR025857">
    <property type="entry name" value="MacB_PCD"/>
</dbReference>
<feature type="transmembrane region" description="Helical" evidence="6">
    <location>
        <begin position="717"/>
        <end position="736"/>
    </location>
</feature>
<keyword evidence="10" id="KW-1185">Reference proteome</keyword>
<dbReference type="RefSeq" id="WP_189631267.1">
    <property type="nucleotide sequence ID" value="NZ_BNAG01000004.1"/>
</dbReference>
<keyword evidence="2" id="KW-1003">Cell membrane</keyword>
<organism evidence="9 10">
    <name type="scientific">Roseivirga thermotolerans</name>
    <dbReference type="NCBI Taxonomy" id="1758176"/>
    <lineage>
        <taxon>Bacteria</taxon>
        <taxon>Pseudomonadati</taxon>
        <taxon>Bacteroidota</taxon>
        <taxon>Cytophagia</taxon>
        <taxon>Cytophagales</taxon>
        <taxon>Roseivirgaceae</taxon>
        <taxon>Roseivirga</taxon>
    </lineage>
</organism>
<feature type="transmembrane region" description="Helical" evidence="6">
    <location>
        <begin position="665"/>
        <end position="687"/>
    </location>
</feature>
<feature type="transmembrane region" description="Helical" evidence="6">
    <location>
        <begin position="752"/>
        <end position="771"/>
    </location>
</feature>
<dbReference type="EMBL" id="BNAG01000004">
    <property type="protein sequence ID" value="GHE72905.1"/>
    <property type="molecule type" value="Genomic_DNA"/>
</dbReference>